<evidence type="ECO:0000256" key="10">
    <source>
        <dbReference type="PIRNR" id="PIRNR000441"/>
    </source>
</evidence>
<evidence type="ECO:0000256" key="4">
    <source>
        <dbReference type="ARBA" id="ARBA00018522"/>
    </source>
</evidence>
<keyword evidence="6 10" id="KW-0808">Transferase</keyword>
<gene>
    <name evidence="11" type="ORF">SAMN04489742_2276</name>
</gene>
<protein>
    <recommendedName>
        <fullName evidence="4 10">Serine acetyltransferase</fullName>
        <ecNumber evidence="3 10">2.3.1.30</ecNumber>
    </recommendedName>
</protein>
<dbReference type="EC" id="2.3.1.30" evidence="3 10"/>
<evidence type="ECO:0000313" key="12">
    <source>
        <dbReference type="Proteomes" id="UP000181917"/>
    </source>
</evidence>
<evidence type="ECO:0000256" key="8">
    <source>
        <dbReference type="ARBA" id="ARBA00023315"/>
    </source>
</evidence>
<evidence type="ECO:0000256" key="3">
    <source>
        <dbReference type="ARBA" id="ARBA00013266"/>
    </source>
</evidence>
<dbReference type="NCBIfam" id="TIGR01172">
    <property type="entry name" value="cysE"/>
    <property type="match status" value="1"/>
</dbReference>
<dbReference type="GO" id="GO:0009001">
    <property type="term" value="F:serine O-acetyltransferase activity"/>
    <property type="evidence" value="ECO:0007669"/>
    <property type="project" value="UniProtKB-EC"/>
</dbReference>
<dbReference type="PIRSF" id="PIRSF000441">
    <property type="entry name" value="CysE"/>
    <property type="match status" value="1"/>
</dbReference>
<dbReference type="InterPro" id="IPR053376">
    <property type="entry name" value="Serine_acetyltransferase"/>
</dbReference>
<keyword evidence="8 10" id="KW-0012">Acyltransferase</keyword>
<dbReference type="InterPro" id="IPR042122">
    <property type="entry name" value="Ser_AcTrfase_N_sf"/>
</dbReference>
<dbReference type="Gene3D" id="1.10.3130.10">
    <property type="entry name" value="serine acetyltransferase, domain 1"/>
    <property type="match status" value="1"/>
</dbReference>
<evidence type="ECO:0000256" key="9">
    <source>
        <dbReference type="ARBA" id="ARBA00049486"/>
    </source>
</evidence>
<dbReference type="GO" id="GO:0006535">
    <property type="term" value="P:cysteine biosynthetic process from serine"/>
    <property type="evidence" value="ECO:0007669"/>
    <property type="project" value="InterPro"/>
</dbReference>
<evidence type="ECO:0000313" key="11">
    <source>
        <dbReference type="EMBL" id="SDQ71873.1"/>
    </source>
</evidence>
<dbReference type="InterPro" id="IPR011004">
    <property type="entry name" value="Trimer_LpxA-like_sf"/>
</dbReference>
<evidence type="ECO:0000256" key="7">
    <source>
        <dbReference type="ARBA" id="ARBA00023192"/>
    </source>
</evidence>
<comment type="pathway">
    <text evidence="1">Amino-acid biosynthesis; L-cysteine biosynthesis; L-cysteine from L-serine: step 1/2.</text>
</comment>
<organism evidence="11 12">
    <name type="scientific">Crystallibacter crystallopoietes</name>
    <dbReference type="NCBI Taxonomy" id="37928"/>
    <lineage>
        <taxon>Bacteria</taxon>
        <taxon>Bacillati</taxon>
        <taxon>Actinomycetota</taxon>
        <taxon>Actinomycetes</taxon>
        <taxon>Micrococcales</taxon>
        <taxon>Micrococcaceae</taxon>
        <taxon>Crystallibacter</taxon>
    </lineage>
</organism>
<dbReference type="NCBIfam" id="NF041874">
    <property type="entry name" value="EPS_EpsC"/>
    <property type="match status" value="1"/>
</dbReference>
<dbReference type="InterPro" id="IPR045304">
    <property type="entry name" value="LbH_SAT"/>
</dbReference>
<dbReference type="CDD" id="cd03354">
    <property type="entry name" value="LbH_SAT"/>
    <property type="match status" value="1"/>
</dbReference>
<keyword evidence="12" id="KW-1185">Reference proteome</keyword>
<dbReference type="InterPro" id="IPR001451">
    <property type="entry name" value="Hexapep"/>
</dbReference>
<dbReference type="EMBL" id="FNKH01000002">
    <property type="protein sequence ID" value="SDQ71873.1"/>
    <property type="molecule type" value="Genomic_DNA"/>
</dbReference>
<dbReference type="KEGG" id="acry:AC20117_06025"/>
<evidence type="ECO:0000256" key="2">
    <source>
        <dbReference type="ARBA" id="ARBA00007274"/>
    </source>
</evidence>
<dbReference type="PANTHER" id="PTHR42811">
    <property type="entry name" value="SERINE ACETYLTRANSFERASE"/>
    <property type="match status" value="1"/>
</dbReference>
<dbReference type="STRING" id="37928.SAMN04489742_2276"/>
<dbReference type="GO" id="GO:0005737">
    <property type="term" value="C:cytoplasm"/>
    <property type="evidence" value="ECO:0007669"/>
    <property type="project" value="InterPro"/>
</dbReference>
<name>A0A1H1D5Z7_9MICC</name>
<evidence type="ECO:0000256" key="1">
    <source>
        <dbReference type="ARBA" id="ARBA00004876"/>
    </source>
</evidence>
<comment type="similarity">
    <text evidence="2 10">Belongs to the transferase hexapeptide repeat family.</text>
</comment>
<evidence type="ECO:0000256" key="6">
    <source>
        <dbReference type="ARBA" id="ARBA00022679"/>
    </source>
</evidence>
<keyword evidence="5" id="KW-0028">Amino-acid biosynthesis</keyword>
<dbReference type="Proteomes" id="UP000181917">
    <property type="component" value="Unassembled WGS sequence"/>
</dbReference>
<reference evidence="11 12" key="1">
    <citation type="submission" date="2016-10" db="EMBL/GenBank/DDBJ databases">
        <authorList>
            <person name="de Groot N.N."/>
        </authorList>
    </citation>
    <scope>NUCLEOTIDE SEQUENCE [LARGE SCALE GENOMIC DNA]</scope>
    <source>
        <strain evidence="11 12">DSM 20117</strain>
    </source>
</reference>
<comment type="catalytic activity">
    <reaction evidence="9 10">
        <text>L-serine + acetyl-CoA = O-acetyl-L-serine + CoA</text>
        <dbReference type="Rhea" id="RHEA:24560"/>
        <dbReference type="ChEBI" id="CHEBI:33384"/>
        <dbReference type="ChEBI" id="CHEBI:57287"/>
        <dbReference type="ChEBI" id="CHEBI:57288"/>
        <dbReference type="ChEBI" id="CHEBI:58340"/>
        <dbReference type="EC" id="2.3.1.30"/>
    </reaction>
</comment>
<dbReference type="AlphaFoldDB" id="A0A1H1D5Z7"/>
<dbReference type="Pfam" id="PF00132">
    <property type="entry name" value="Hexapep"/>
    <property type="match status" value="1"/>
</dbReference>
<dbReference type="FunFam" id="2.160.10.10:FF:000007">
    <property type="entry name" value="Serine acetyltransferase"/>
    <property type="match status" value="1"/>
</dbReference>
<evidence type="ECO:0000256" key="5">
    <source>
        <dbReference type="ARBA" id="ARBA00022605"/>
    </source>
</evidence>
<keyword evidence="7" id="KW-0198">Cysteine biosynthesis</keyword>
<dbReference type="InterPro" id="IPR005881">
    <property type="entry name" value="Ser_O-AcTrfase"/>
</dbReference>
<proteinExistence type="inferred from homology"/>
<dbReference type="RefSeq" id="WP_074703184.1">
    <property type="nucleotide sequence ID" value="NZ_CP018863.1"/>
</dbReference>
<accession>A0A1H1D5Z7</accession>
<sequence length="195" mass="21013">MARNSLPALLREDLKAARAQDPAANSDLEVGFAYSGVHAVWAHRIAHAMWNRPQLRTAARLLSQFARFLTGIEIHPAATLGRRVFIDHGTKIVIGETAVIGDDVMMYQGVTLGGRALDKTKRHPTIGNRVMLGSGCRILGPVTIGDDSAIGANAVVVTDIPANSVAIGVPAQWRHKDGNYPLDPRLDLIDPAFLL</sequence>
<dbReference type="Gene3D" id="2.160.10.10">
    <property type="entry name" value="Hexapeptide repeat proteins"/>
    <property type="match status" value="1"/>
</dbReference>
<dbReference type="SUPFAM" id="SSF51161">
    <property type="entry name" value="Trimeric LpxA-like enzymes"/>
    <property type="match status" value="1"/>
</dbReference>